<comment type="subcellular location">
    <subcellularLocation>
        <location evidence="1">Membrane</location>
        <topology evidence="1">Multi-pass membrane protein</topology>
    </subcellularLocation>
</comment>
<keyword evidence="9" id="KW-1185">Reference proteome</keyword>
<feature type="transmembrane region" description="Helical" evidence="6">
    <location>
        <begin position="265"/>
        <end position="288"/>
    </location>
</feature>
<dbReference type="FunFam" id="1.20.1720.10:FF:000009">
    <property type="entry name" value="MFS multidrug transporter"/>
    <property type="match status" value="1"/>
</dbReference>
<reference evidence="10" key="3">
    <citation type="submission" date="2025-04" db="UniProtKB">
        <authorList>
            <consortium name="RefSeq"/>
        </authorList>
    </citation>
    <scope>IDENTIFICATION</scope>
    <source>
        <strain evidence="10">CBS 304.34</strain>
    </source>
</reference>
<dbReference type="GO" id="GO:0005886">
    <property type="term" value="C:plasma membrane"/>
    <property type="evidence" value="ECO:0007669"/>
    <property type="project" value="TreeGrafter"/>
</dbReference>
<feature type="transmembrane region" description="Helical" evidence="6">
    <location>
        <begin position="422"/>
        <end position="443"/>
    </location>
</feature>
<dbReference type="Gene3D" id="1.20.1250.20">
    <property type="entry name" value="MFS general substrate transporter like domains"/>
    <property type="match status" value="1"/>
</dbReference>
<gene>
    <name evidence="8 10" type="ORF">BDZ99DRAFT_515914</name>
</gene>
<keyword evidence="3 6" id="KW-0812">Transmembrane</keyword>
<dbReference type="Pfam" id="PF07690">
    <property type="entry name" value="MFS_1"/>
    <property type="match status" value="1"/>
</dbReference>
<dbReference type="GeneID" id="54465912"/>
<evidence type="ECO:0000313" key="9">
    <source>
        <dbReference type="Proteomes" id="UP000504636"/>
    </source>
</evidence>
<name>A0A6A6Z1Z5_9PEZI</name>
<dbReference type="EMBL" id="MU003694">
    <property type="protein sequence ID" value="KAF2815166.1"/>
    <property type="molecule type" value="Genomic_DNA"/>
</dbReference>
<keyword evidence="2" id="KW-0813">Transport</keyword>
<dbReference type="RefSeq" id="XP_033582130.1">
    <property type="nucleotide sequence ID" value="XM_033725019.1"/>
</dbReference>
<evidence type="ECO:0000259" key="7">
    <source>
        <dbReference type="PROSITE" id="PS50850"/>
    </source>
</evidence>
<evidence type="ECO:0000256" key="1">
    <source>
        <dbReference type="ARBA" id="ARBA00004141"/>
    </source>
</evidence>
<dbReference type="AlphaFoldDB" id="A0A6A6Z1Z5"/>
<evidence type="ECO:0000256" key="6">
    <source>
        <dbReference type="SAM" id="Phobius"/>
    </source>
</evidence>
<evidence type="ECO:0000313" key="10">
    <source>
        <dbReference type="RefSeq" id="XP_033582130.1"/>
    </source>
</evidence>
<feature type="transmembrane region" description="Helical" evidence="6">
    <location>
        <begin position="187"/>
        <end position="207"/>
    </location>
</feature>
<evidence type="ECO:0000256" key="5">
    <source>
        <dbReference type="ARBA" id="ARBA00023136"/>
    </source>
</evidence>
<proteinExistence type="predicted"/>
<dbReference type="PROSITE" id="PS50850">
    <property type="entry name" value="MFS"/>
    <property type="match status" value="1"/>
</dbReference>
<dbReference type="InterPro" id="IPR036259">
    <property type="entry name" value="MFS_trans_sf"/>
</dbReference>
<sequence length="486" mass="52854">MAENEIKLESQLEPLPAPQVPYSIFTKGQKAVITIIVSVAASFSGFASNIYNPSIPTIAADFGVAPELINLTVTSYMIFQGLSPTLWGAIADVQGRRVTYICTFLVFFSACIGLAETTHYYQLVILRCLQSTGSASTIAIGAGVIGDITTREERGGYMGFFQAGLLFPTAGGPILGGVFAGTLGWRAIFWFLTIFSGTFLICLVIFLPETLRSLVGNGSIPAKGLGKSLIAYLQLRRHDENELELSRTMSGAPSRKKLRLDFTGPLRIVFGGEVTWIIIFLSIYYTVWQMTITALSTFFHETYGLSQIEIGLTYIANGVGCIVGTMTTGRYLDFDYRRIKNSFTGNPEDFPLEHARLRTIWLWAAMQIAATVVFGWTLDKKVHISVPIICTLVMGWATCATQSVITTLLVDIYSARSASATAALNLARCLMGAGGTAAVVPIANGMGVGWEFTMLSGILILSLVLVVVQSKYGARKRVERAKLERS</sequence>
<reference evidence="10" key="2">
    <citation type="submission" date="2020-04" db="EMBL/GenBank/DDBJ databases">
        <authorList>
            <consortium name="NCBI Genome Project"/>
        </authorList>
    </citation>
    <scope>NUCLEOTIDE SEQUENCE</scope>
    <source>
        <strain evidence="10">CBS 304.34</strain>
    </source>
</reference>
<feature type="transmembrane region" description="Helical" evidence="6">
    <location>
        <begin position="157"/>
        <end position="181"/>
    </location>
</feature>
<dbReference type="InterPro" id="IPR020846">
    <property type="entry name" value="MFS_dom"/>
</dbReference>
<evidence type="ECO:0000256" key="4">
    <source>
        <dbReference type="ARBA" id="ARBA00022989"/>
    </source>
</evidence>
<dbReference type="GO" id="GO:0022857">
    <property type="term" value="F:transmembrane transporter activity"/>
    <property type="evidence" value="ECO:0007669"/>
    <property type="project" value="InterPro"/>
</dbReference>
<feature type="transmembrane region" description="Helical" evidence="6">
    <location>
        <begin position="98"/>
        <end position="115"/>
    </location>
</feature>
<feature type="domain" description="Major facilitator superfamily (MFS) profile" evidence="7">
    <location>
        <begin position="33"/>
        <end position="474"/>
    </location>
</feature>
<evidence type="ECO:0000256" key="2">
    <source>
        <dbReference type="ARBA" id="ARBA00022448"/>
    </source>
</evidence>
<keyword evidence="5 6" id="KW-0472">Membrane</keyword>
<evidence type="ECO:0000313" key="8">
    <source>
        <dbReference type="EMBL" id="KAF2815166.1"/>
    </source>
</evidence>
<dbReference type="Proteomes" id="UP000504636">
    <property type="component" value="Unplaced"/>
</dbReference>
<feature type="transmembrane region" description="Helical" evidence="6">
    <location>
        <begin position="31"/>
        <end position="51"/>
    </location>
</feature>
<feature type="transmembrane region" description="Helical" evidence="6">
    <location>
        <begin position="308"/>
        <end position="332"/>
    </location>
</feature>
<dbReference type="PANTHER" id="PTHR23502">
    <property type="entry name" value="MAJOR FACILITATOR SUPERFAMILY"/>
    <property type="match status" value="1"/>
</dbReference>
<organism evidence="8">
    <name type="scientific">Mytilinidion resinicola</name>
    <dbReference type="NCBI Taxonomy" id="574789"/>
    <lineage>
        <taxon>Eukaryota</taxon>
        <taxon>Fungi</taxon>
        <taxon>Dikarya</taxon>
        <taxon>Ascomycota</taxon>
        <taxon>Pezizomycotina</taxon>
        <taxon>Dothideomycetes</taxon>
        <taxon>Pleosporomycetidae</taxon>
        <taxon>Mytilinidiales</taxon>
        <taxon>Mytilinidiaceae</taxon>
        <taxon>Mytilinidion</taxon>
    </lineage>
</organism>
<dbReference type="InterPro" id="IPR011701">
    <property type="entry name" value="MFS"/>
</dbReference>
<feature type="transmembrane region" description="Helical" evidence="6">
    <location>
        <begin position="121"/>
        <end position="145"/>
    </location>
</feature>
<feature type="transmembrane region" description="Helical" evidence="6">
    <location>
        <begin position="449"/>
        <end position="468"/>
    </location>
</feature>
<accession>A0A6A6Z1Z5</accession>
<protein>
    <submittedName>
        <fullName evidence="8 10">MFS general substrate transporter</fullName>
    </submittedName>
</protein>
<dbReference type="OrthoDB" id="2441642at2759"/>
<evidence type="ECO:0000256" key="3">
    <source>
        <dbReference type="ARBA" id="ARBA00022692"/>
    </source>
</evidence>
<feature type="transmembrane region" description="Helical" evidence="6">
    <location>
        <begin position="360"/>
        <end position="378"/>
    </location>
</feature>
<keyword evidence="4 6" id="KW-1133">Transmembrane helix</keyword>
<reference evidence="8 10" key="1">
    <citation type="journal article" date="2020" name="Stud. Mycol.">
        <title>101 Dothideomycetes genomes: a test case for predicting lifestyles and emergence of pathogens.</title>
        <authorList>
            <person name="Haridas S."/>
            <person name="Albert R."/>
            <person name="Binder M."/>
            <person name="Bloem J."/>
            <person name="Labutti K."/>
            <person name="Salamov A."/>
            <person name="Andreopoulos B."/>
            <person name="Baker S."/>
            <person name="Barry K."/>
            <person name="Bills G."/>
            <person name="Bluhm B."/>
            <person name="Cannon C."/>
            <person name="Castanera R."/>
            <person name="Culley D."/>
            <person name="Daum C."/>
            <person name="Ezra D."/>
            <person name="Gonzalez J."/>
            <person name="Henrissat B."/>
            <person name="Kuo A."/>
            <person name="Liang C."/>
            <person name="Lipzen A."/>
            <person name="Lutzoni F."/>
            <person name="Magnuson J."/>
            <person name="Mondo S."/>
            <person name="Nolan M."/>
            <person name="Ohm R."/>
            <person name="Pangilinan J."/>
            <person name="Park H.-J."/>
            <person name="Ramirez L."/>
            <person name="Alfaro M."/>
            <person name="Sun H."/>
            <person name="Tritt A."/>
            <person name="Yoshinaga Y."/>
            <person name="Zwiers L.-H."/>
            <person name="Turgeon B."/>
            <person name="Goodwin S."/>
            <person name="Spatafora J."/>
            <person name="Crous P."/>
            <person name="Grigoriev I."/>
        </authorList>
    </citation>
    <scope>NUCLEOTIDE SEQUENCE</scope>
    <source>
        <strain evidence="8 10">CBS 304.34</strain>
    </source>
</reference>
<dbReference type="SUPFAM" id="SSF103473">
    <property type="entry name" value="MFS general substrate transporter"/>
    <property type="match status" value="1"/>
</dbReference>
<dbReference type="PANTHER" id="PTHR23502:SF151">
    <property type="entry name" value="MAJOR FACILITATOR SUPERFAMILY (MFS) PROFILE DOMAIN-CONTAINING PROTEIN"/>
    <property type="match status" value="1"/>
</dbReference>
<feature type="transmembrane region" description="Helical" evidence="6">
    <location>
        <begin position="71"/>
        <end position="91"/>
    </location>
</feature>
<feature type="transmembrane region" description="Helical" evidence="6">
    <location>
        <begin position="384"/>
        <end position="410"/>
    </location>
</feature>